<feature type="non-terminal residue" evidence="1">
    <location>
        <position position="50"/>
    </location>
</feature>
<proteinExistence type="predicted"/>
<dbReference type="AlphaFoldDB" id="A0A091N2L6"/>
<organism evidence="1 2">
    <name type="scientific">Apaloderma vittatum</name>
    <name type="common">Bar-tailed trogon</name>
    <dbReference type="NCBI Taxonomy" id="57397"/>
    <lineage>
        <taxon>Eukaryota</taxon>
        <taxon>Metazoa</taxon>
        <taxon>Chordata</taxon>
        <taxon>Craniata</taxon>
        <taxon>Vertebrata</taxon>
        <taxon>Euteleostomi</taxon>
        <taxon>Archelosauria</taxon>
        <taxon>Archosauria</taxon>
        <taxon>Dinosauria</taxon>
        <taxon>Saurischia</taxon>
        <taxon>Theropoda</taxon>
        <taxon>Coelurosauria</taxon>
        <taxon>Aves</taxon>
        <taxon>Neognathae</taxon>
        <taxon>Neoaves</taxon>
        <taxon>Telluraves</taxon>
        <taxon>Coraciimorphae</taxon>
        <taxon>Trogoniformes</taxon>
        <taxon>Trogonidae</taxon>
        <taxon>Apaloderma</taxon>
    </lineage>
</organism>
<evidence type="ECO:0000313" key="1">
    <source>
        <dbReference type="EMBL" id="KFP83144.1"/>
    </source>
</evidence>
<sequence>PTLQRRRGCEKSTYTITLTFFFAELLSGISSFQDRLEIQKTPVTFLQGHR</sequence>
<dbReference type="EMBL" id="KL375039">
    <property type="protein sequence ID" value="KFP83144.1"/>
    <property type="molecule type" value="Genomic_DNA"/>
</dbReference>
<protein>
    <submittedName>
        <fullName evidence="1">Uncharacterized protein</fullName>
    </submittedName>
</protein>
<name>A0A091N2L6_APAVI</name>
<reference evidence="1 2" key="1">
    <citation type="submission" date="2014-04" db="EMBL/GenBank/DDBJ databases">
        <title>Genome evolution of avian class.</title>
        <authorList>
            <person name="Zhang G."/>
            <person name="Li C."/>
        </authorList>
    </citation>
    <scope>NUCLEOTIDE SEQUENCE [LARGE SCALE GENOMIC DNA]</scope>
    <source>
        <strain evidence="1">BGI_N311</strain>
    </source>
</reference>
<dbReference type="Proteomes" id="UP000054244">
    <property type="component" value="Unassembled WGS sequence"/>
</dbReference>
<accession>A0A091N2L6</accession>
<evidence type="ECO:0000313" key="2">
    <source>
        <dbReference type="Proteomes" id="UP000054244"/>
    </source>
</evidence>
<keyword evidence="2" id="KW-1185">Reference proteome</keyword>
<feature type="non-terminal residue" evidence="1">
    <location>
        <position position="1"/>
    </location>
</feature>
<gene>
    <name evidence="1" type="ORF">N311_03679</name>
</gene>